<name>A0A452XBV5_AEGTS</name>
<keyword evidence="1" id="KW-0805">Transcription regulation</keyword>
<protein>
    <recommendedName>
        <fullName evidence="5">NAC domain-containing protein</fullName>
    </recommendedName>
</protein>
<dbReference type="Pfam" id="PF02365">
    <property type="entry name" value="NAM"/>
    <property type="match status" value="1"/>
</dbReference>
<keyword evidence="3" id="KW-0804">Transcription</keyword>
<keyword evidence="2" id="KW-0238">DNA-binding</keyword>
<evidence type="ECO:0000313" key="7">
    <source>
        <dbReference type="Proteomes" id="UP000015105"/>
    </source>
</evidence>
<dbReference type="InterPro" id="IPR003441">
    <property type="entry name" value="NAC-dom"/>
</dbReference>
<dbReference type="STRING" id="200361.A0A452XBV5"/>
<dbReference type="PANTHER" id="PTHR31079">
    <property type="entry name" value="NAC DOMAIN-CONTAINING PROTEIN 73"/>
    <property type="match status" value="1"/>
</dbReference>
<dbReference type="Gramene" id="AET0Gv20013800.1">
    <property type="protein sequence ID" value="AET0Gv20013800.1"/>
    <property type="gene ID" value="AET0Gv20013800"/>
</dbReference>
<organism evidence="6 7">
    <name type="scientific">Aegilops tauschii subsp. strangulata</name>
    <name type="common">Goatgrass</name>
    <dbReference type="NCBI Taxonomy" id="200361"/>
    <lineage>
        <taxon>Eukaryota</taxon>
        <taxon>Viridiplantae</taxon>
        <taxon>Streptophyta</taxon>
        <taxon>Embryophyta</taxon>
        <taxon>Tracheophyta</taxon>
        <taxon>Spermatophyta</taxon>
        <taxon>Magnoliopsida</taxon>
        <taxon>Liliopsida</taxon>
        <taxon>Poales</taxon>
        <taxon>Poaceae</taxon>
        <taxon>BOP clade</taxon>
        <taxon>Pooideae</taxon>
        <taxon>Triticodae</taxon>
        <taxon>Triticeae</taxon>
        <taxon>Triticinae</taxon>
        <taxon>Aegilops</taxon>
    </lineage>
</organism>
<reference evidence="7" key="1">
    <citation type="journal article" date="2014" name="Science">
        <title>Ancient hybridizations among the ancestral genomes of bread wheat.</title>
        <authorList>
            <consortium name="International Wheat Genome Sequencing Consortium,"/>
            <person name="Marcussen T."/>
            <person name="Sandve S.R."/>
            <person name="Heier L."/>
            <person name="Spannagl M."/>
            <person name="Pfeifer M."/>
            <person name="Jakobsen K.S."/>
            <person name="Wulff B.B."/>
            <person name="Steuernagel B."/>
            <person name="Mayer K.F."/>
            <person name="Olsen O.A."/>
        </authorList>
    </citation>
    <scope>NUCLEOTIDE SEQUENCE [LARGE SCALE GENOMIC DNA]</scope>
    <source>
        <strain evidence="7">cv. AL8/78</strain>
    </source>
</reference>
<evidence type="ECO:0000259" key="5">
    <source>
        <dbReference type="PROSITE" id="PS51005"/>
    </source>
</evidence>
<dbReference type="GO" id="GO:0000976">
    <property type="term" value="F:transcription cis-regulatory region binding"/>
    <property type="evidence" value="ECO:0007669"/>
    <property type="project" value="TreeGrafter"/>
</dbReference>
<feature type="domain" description="NAC" evidence="5">
    <location>
        <begin position="58"/>
        <end position="122"/>
    </location>
</feature>
<keyword evidence="7" id="KW-1185">Reference proteome</keyword>
<dbReference type="EnsemblPlants" id="AET0Gv20013800.1">
    <property type="protein sequence ID" value="AET0Gv20013800.1"/>
    <property type="gene ID" value="AET0Gv20013800"/>
</dbReference>
<evidence type="ECO:0000313" key="6">
    <source>
        <dbReference type="EnsemblPlants" id="AET0Gv20013800.1"/>
    </source>
</evidence>
<reference evidence="7" key="2">
    <citation type="journal article" date="2017" name="Nat. Plants">
        <title>The Aegilops tauschii genome reveals multiple impacts of transposons.</title>
        <authorList>
            <person name="Zhao G."/>
            <person name="Zou C."/>
            <person name="Li K."/>
            <person name="Wang K."/>
            <person name="Li T."/>
            <person name="Gao L."/>
            <person name="Zhang X."/>
            <person name="Wang H."/>
            <person name="Yang Z."/>
            <person name="Liu X."/>
            <person name="Jiang W."/>
            <person name="Mao L."/>
            <person name="Kong X."/>
            <person name="Jiao Y."/>
            <person name="Jia J."/>
        </authorList>
    </citation>
    <scope>NUCLEOTIDE SEQUENCE [LARGE SCALE GENOMIC DNA]</scope>
    <source>
        <strain evidence="7">cv. AL8/78</strain>
    </source>
</reference>
<reference evidence="6" key="3">
    <citation type="submission" date="2019-03" db="UniProtKB">
        <authorList>
            <consortium name="EnsemblPlants"/>
        </authorList>
    </citation>
    <scope>IDENTIFICATION</scope>
</reference>
<dbReference type="SUPFAM" id="SSF101941">
    <property type="entry name" value="NAC domain"/>
    <property type="match status" value="1"/>
</dbReference>
<proteinExistence type="predicted"/>
<keyword evidence="4" id="KW-0539">Nucleus</keyword>
<evidence type="ECO:0000256" key="1">
    <source>
        <dbReference type="ARBA" id="ARBA00023015"/>
    </source>
</evidence>
<dbReference type="PANTHER" id="PTHR31079:SF31">
    <property type="entry name" value="NAC DOMAIN-CONTAINING PROTEIN 75"/>
    <property type="match status" value="1"/>
</dbReference>
<dbReference type="GO" id="GO:0003700">
    <property type="term" value="F:DNA-binding transcription factor activity"/>
    <property type="evidence" value="ECO:0007669"/>
    <property type="project" value="InterPro"/>
</dbReference>
<sequence length="122" mass="13138">MLGQAYSTGGGFTASATTPCSSGTIIRSSNKSSIISPAMITVLCKFHSIESKNDWPVLPASVKFDPTDQELIEYLEDKVSAESARSHPLIDLFIPTINNEHGICYTHPEKLPGETPIGCITL</sequence>
<evidence type="ECO:0000256" key="2">
    <source>
        <dbReference type="ARBA" id="ARBA00023125"/>
    </source>
</evidence>
<dbReference type="PROSITE" id="PS51005">
    <property type="entry name" value="NAC"/>
    <property type="match status" value="1"/>
</dbReference>
<dbReference type="GO" id="GO:0005634">
    <property type="term" value="C:nucleus"/>
    <property type="evidence" value="ECO:0007669"/>
    <property type="project" value="TreeGrafter"/>
</dbReference>
<dbReference type="InterPro" id="IPR044799">
    <property type="entry name" value="SOG1-like"/>
</dbReference>
<evidence type="ECO:0000256" key="3">
    <source>
        <dbReference type="ARBA" id="ARBA00023163"/>
    </source>
</evidence>
<dbReference type="Proteomes" id="UP000015105">
    <property type="component" value="Unassembled WGS sequence"/>
</dbReference>
<dbReference type="AlphaFoldDB" id="A0A452XBV5"/>
<accession>A0A452XBV5</accession>
<dbReference type="InterPro" id="IPR036093">
    <property type="entry name" value="NAC_dom_sf"/>
</dbReference>
<evidence type="ECO:0000256" key="4">
    <source>
        <dbReference type="ARBA" id="ARBA00023242"/>
    </source>
</evidence>